<dbReference type="Proteomes" id="UP001144036">
    <property type="component" value="Unassembled WGS sequence"/>
</dbReference>
<dbReference type="EMBL" id="JAPNNL010000085">
    <property type="protein sequence ID" value="MDA0635890.1"/>
    <property type="molecule type" value="Genomic_DNA"/>
</dbReference>
<protein>
    <submittedName>
        <fullName evidence="2">Uncharacterized protein</fullName>
    </submittedName>
</protein>
<organism evidence="2 3">
    <name type="scientific">Nonomuraea corallina</name>
    <dbReference type="NCBI Taxonomy" id="2989783"/>
    <lineage>
        <taxon>Bacteria</taxon>
        <taxon>Bacillati</taxon>
        <taxon>Actinomycetota</taxon>
        <taxon>Actinomycetes</taxon>
        <taxon>Streptosporangiales</taxon>
        <taxon>Streptosporangiaceae</taxon>
        <taxon>Nonomuraea</taxon>
    </lineage>
</organism>
<evidence type="ECO:0000256" key="1">
    <source>
        <dbReference type="SAM" id="Coils"/>
    </source>
</evidence>
<proteinExistence type="predicted"/>
<sequence length="101" mass="10613">MGDLLVPDLLHFQTLDDCASAARKAARRFTELGAGYPVKNTDASIFGKLDDSTGLAGLVGQVEDLADTELGHAGKKLEGVERALDKVEQNVRTANKASGAT</sequence>
<reference evidence="2" key="1">
    <citation type="submission" date="2022-11" db="EMBL/GenBank/DDBJ databases">
        <title>Nonomuraea corallina sp. nov., a new species of the genus Nonomuraea isolated from sea side sediment in Thai sea.</title>
        <authorList>
            <person name="Ngamcharungchit C."/>
            <person name="Matsumoto A."/>
            <person name="Suriyachadkun C."/>
            <person name="Panbangred W."/>
            <person name="Inahashi Y."/>
            <person name="Intra B."/>
        </authorList>
    </citation>
    <scope>NUCLEOTIDE SEQUENCE</scope>
    <source>
        <strain evidence="2">MCN248</strain>
    </source>
</reference>
<keyword evidence="3" id="KW-1185">Reference proteome</keyword>
<evidence type="ECO:0000313" key="3">
    <source>
        <dbReference type="Proteomes" id="UP001144036"/>
    </source>
</evidence>
<name>A0ABT4SFG9_9ACTN</name>
<feature type="coiled-coil region" evidence="1">
    <location>
        <begin position="70"/>
        <end position="97"/>
    </location>
</feature>
<evidence type="ECO:0000313" key="2">
    <source>
        <dbReference type="EMBL" id="MDA0635890.1"/>
    </source>
</evidence>
<accession>A0ABT4SFG9</accession>
<gene>
    <name evidence="2" type="ORF">OUY22_20915</name>
</gene>
<keyword evidence="1" id="KW-0175">Coiled coil</keyword>
<dbReference type="RefSeq" id="WP_270156752.1">
    <property type="nucleotide sequence ID" value="NZ_JAPNNL010000085.1"/>
</dbReference>
<comment type="caution">
    <text evidence="2">The sequence shown here is derived from an EMBL/GenBank/DDBJ whole genome shotgun (WGS) entry which is preliminary data.</text>
</comment>